<evidence type="ECO:0000259" key="2">
    <source>
        <dbReference type="PROSITE" id="PS50835"/>
    </source>
</evidence>
<dbReference type="NCBIfam" id="TIGR04183">
    <property type="entry name" value="Por_Secre_tail"/>
    <property type="match status" value="1"/>
</dbReference>
<comment type="caution">
    <text evidence="3">The sequence shown here is derived from an EMBL/GenBank/DDBJ whole genome shotgun (WGS) entry which is preliminary data.</text>
</comment>
<feature type="domain" description="Ig-like" evidence="2">
    <location>
        <begin position="1249"/>
        <end position="1331"/>
    </location>
</feature>
<dbReference type="InterPro" id="IPR035986">
    <property type="entry name" value="PKD_dom_sf"/>
</dbReference>
<dbReference type="InterPro" id="IPR007110">
    <property type="entry name" value="Ig-like_dom"/>
</dbReference>
<gene>
    <name evidence="3" type="ORF">GWO68_01585</name>
</gene>
<evidence type="ECO:0000313" key="4">
    <source>
        <dbReference type="Proteomes" id="UP000478546"/>
    </source>
</evidence>
<accession>A0A6B2H1W4</accession>
<protein>
    <submittedName>
        <fullName evidence="3">T9SS type A sorting domain-containing protein</fullName>
    </submittedName>
</protein>
<evidence type="ECO:0000259" key="1">
    <source>
        <dbReference type="PROSITE" id="PS50093"/>
    </source>
</evidence>
<dbReference type="Proteomes" id="UP000478546">
    <property type="component" value="Unassembled WGS sequence"/>
</dbReference>
<dbReference type="InterPro" id="IPR026444">
    <property type="entry name" value="Secre_tail"/>
</dbReference>
<dbReference type="PROSITE" id="PS50835">
    <property type="entry name" value="IG_LIKE"/>
    <property type="match status" value="1"/>
</dbReference>
<dbReference type="InterPro" id="IPR044023">
    <property type="entry name" value="Ig_7"/>
</dbReference>
<dbReference type="InterPro" id="IPR013783">
    <property type="entry name" value="Ig-like_fold"/>
</dbReference>
<dbReference type="Gene3D" id="2.60.40.10">
    <property type="entry name" value="Immunoglobulins"/>
    <property type="match status" value="3"/>
</dbReference>
<keyword evidence="4" id="KW-1185">Reference proteome</keyword>
<dbReference type="RefSeq" id="WP_162344655.1">
    <property type="nucleotide sequence ID" value="NZ_JAAEAA010000002.1"/>
</dbReference>
<dbReference type="InterPro" id="IPR000601">
    <property type="entry name" value="PKD_dom"/>
</dbReference>
<dbReference type="CDD" id="cd00146">
    <property type="entry name" value="PKD"/>
    <property type="match status" value="1"/>
</dbReference>
<dbReference type="Pfam" id="PF19408">
    <property type="entry name" value="PKD_6"/>
    <property type="match status" value="1"/>
</dbReference>
<evidence type="ECO:0000313" key="3">
    <source>
        <dbReference type="EMBL" id="NDK54596.1"/>
    </source>
</evidence>
<dbReference type="Pfam" id="PF19081">
    <property type="entry name" value="Ig_7"/>
    <property type="match status" value="1"/>
</dbReference>
<name>A0A6B2H1W4_9BACT</name>
<proteinExistence type="predicted"/>
<dbReference type="Pfam" id="PF18962">
    <property type="entry name" value="Por_Secre_tail"/>
    <property type="match status" value="1"/>
</dbReference>
<reference evidence="3 4" key="1">
    <citation type="submission" date="2020-01" db="EMBL/GenBank/DDBJ databases">
        <authorList>
            <person name="Kim M.K."/>
        </authorList>
    </citation>
    <scope>NUCLEOTIDE SEQUENCE [LARGE SCALE GENOMIC DNA]</scope>
    <source>
        <strain evidence="3 4">BT213</strain>
    </source>
</reference>
<dbReference type="InterPro" id="IPR045829">
    <property type="entry name" value="PKD_6"/>
</dbReference>
<dbReference type="EMBL" id="JAAEAA010000002">
    <property type="protein sequence ID" value="NDK54596.1"/>
    <property type="molecule type" value="Genomic_DNA"/>
</dbReference>
<organism evidence="3 4">
    <name type="scientific">Pontibacter fetidus</name>
    <dbReference type="NCBI Taxonomy" id="2700082"/>
    <lineage>
        <taxon>Bacteria</taxon>
        <taxon>Pseudomonadati</taxon>
        <taxon>Bacteroidota</taxon>
        <taxon>Cytophagia</taxon>
        <taxon>Cytophagales</taxon>
        <taxon>Hymenobacteraceae</taxon>
        <taxon>Pontibacter</taxon>
    </lineage>
</organism>
<sequence>MKRSFTQLISEVSKAKQFTFATATLLLLIMSAVYLRADVQTVTVSGGSIFPVSADLAANATLSTPGYTAFGDIVINEDMDGDFAAGTGSITLTAPTGWRFKTSGVTTIVQNGIGGNGNTNTNVTINNTEISYSASIITIPFTADKINQRDRVTIKGVEVQAINGGVLPSTGSIIINDGTGAQVAGFPQTLSKSLSQVNGAPRTIAFFQQPISTSTGTVISPSPSIVVKDQFGNTIITGTGSNALVTLAIANNPSGSNGTLSGTKTISAINGVATFAGLSIDNAGQGYTLTATSGTLTTTSSPFNITNKTPTIVSLSQTCSSVGDAGFSLTITGTEFAQGAKVRITKPGGAVAELDPASINAAKTQMVVAIDNTIFATAGIYSIRVVNKAAGQIDVVSSPTTFTVYENLAANAISGTAQLCAGSSATYTAPSGYTNYNWSVPASVGTITAGQGTRTVTIGFAATASGNVTLNLNAANACSKISSASFVVDVKPKPVVSIVAIAPEICVGGSATLTASGADSYVWSGNGVTTGTTGASITVSPTATTTYTAIGTTNGCESEAKTITIVVNPLPIVSIGALNAEYCSSDTAVPLTGSPSGGSFRVLQSGNEVASGASFDPSALGAGNYIIEYTYTDGKSCTNTTTKAVTVKQQPTISLTNDLEICFGSSATLNATGADSYSWSPATGLSATTGASVIANPTQTTTYTVIGTTDGCQSVAKTVTVTVNQLPDADITLRGPSVFCPENYVDLVAVSKPNFSYQWFRLNSNGSSTAVAASTEGPHVYSATTTGNYYVRITSDKGCIQTSETVAVQVANVPTKAIVSITGATTFCEGGSVKFSANQSPTSEPYKYQWQVSTTGNENDFTDIGGEEASSYIATTPGFYRVLVSNTEESTPDVQKCTKISDPVAVTVLPQPTAEIKGGNQNVCYDQDGVTSIFLEGTYSGGTHKWYSDKGDFKLYELESTTDPGTGITTSKVRIDHTMGGALSAQIILTSTNTTTSCTQAKSVVVLNIIPSPNATITANRPIAAEGTISICKGESVLLTANPGTGNYLWSNNVTSRTIIVSEPGTYTVKVISDNGCEVTSKPVSVIVNELPVVTIDTQLQNAYCKSADAIPLAGSPANGTFRILKGATVIDANATQLNPGALAAGTYTIEYSYTDGNTCINTATKTVTINALPVVNIIEPSKAAYCKSEPNIVLQGNNTGGTFRILNSTGGVVTNNASTFNPSTLVAGTYTIEYTYSDGNNCANVTTKQVTVNPLPTASITAGGPTTVCQGEAVLLTGNSDTGTSFTWFRNNTQVSTGATYSATTSGSYSVQATNSNSCTSVMSTAVQVTVNPIIAGNSISGTQTVCSGATIAPLGQSSGTSLSGGATPYSYQWQSSSNNTSWTNIATNGNSATYTPAVQNVTSQSITYYRRIVSGGSCSSTSSSVSVTVNPNPVISGFSLGTDSDSDGNGAFLDVYSGQGNITLQGNPTGGTFSGPGVSGTTFNPCTALGSDTEKTVTITYTRTSGSGANQCSTVISKTVRVKKSTYRAVVIANPHPFCRGVKVTYTTTIYRDLEPGDVIYPYLVDENGQPVYANGSPVPTGASSLPAPNLAYPFPPNTPLAVQNMAYRFFQPIVKEGLESKIVVRGNGETYQWGKNHEVERKNDLYYTTDAGLSSQDYYHVYVNMSQCGTVLPTLQSNRMYSAELPGYSATLTAVPNPICKNGSVTLTAELNTAFDWATANTTVDFVRSRGDVVLGSQPFTPGVYTYSLTTTGGEGGFENGDQVYLRFITDIEKNQTIKKCADNNRSNNVTINVVIPQAMTGGGAYCAGGAGVPVGLAGSQQGVSYQLLHNGSPVGSPVAGTGRAISFGNQTVAGAYTVQPTTTSGSACETFGTVNVYITPLPTAFTVTGGGPYCNVAGAVGVPVGLSGSQIGVRYQLLINNVASGTPVSGTGAALNFGNKTAAGTYTVIATTISSTTSTPPVAACPQPMTGSVAVVINPLPTVTVNSPTVCAGQNATITAVPAGGTGPYSYTWTVPSGATNPGNVASFSTTVGGTYTVRVTDSKSCASSAVATSTVTVNPLPTVTVNSPTTCQGTAVMVAATATGAGPFNYAWTVPNGVTNPGNVASFQTSVAGNYAVVVTDSKNCASASGTGTVTVTPIKVATGEVTADKDPIKINEPVTFTLVTDIISSDVRLITWYVRSAGSTSWGTSVASGMQNTYTMTPATDEPFEVRAVVTTPAEACYSFTEFFTERPIIPLPVELLYFKAEKNNKEVVLKWATASERDNEGFEVHVSQDGKTYKQLQFVPSKNGSSSIKQTYEFVDKENGKYGTRYYRLKQLDTNGEFAYYGPQMVTFGEVSNKVLVYPNPFEREVKLDVDAEKDGVMEVTLTNMMGKQLLVKAIAVAKGQSTATLDLGENLAPGVYIITTRLNGQTFNTKLLKR</sequence>
<dbReference type="SUPFAM" id="SSF49299">
    <property type="entry name" value="PKD domain"/>
    <property type="match status" value="2"/>
</dbReference>
<feature type="domain" description="PKD" evidence="1">
    <location>
        <begin position="2012"/>
        <end position="2062"/>
    </location>
</feature>
<dbReference type="PROSITE" id="PS50093">
    <property type="entry name" value="PKD"/>
    <property type="match status" value="1"/>
</dbReference>